<evidence type="ECO:0000313" key="6">
    <source>
        <dbReference type="EMBL" id="GAP82933.1"/>
    </source>
</evidence>
<dbReference type="AlphaFoldDB" id="A0A1S7UI77"/>
<feature type="domain" description="Poly A polymerase head" evidence="5">
    <location>
        <begin position="50"/>
        <end position="202"/>
    </location>
</feature>
<evidence type="ECO:0000256" key="1">
    <source>
        <dbReference type="ARBA" id="ARBA00007265"/>
    </source>
</evidence>
<dbReference type="Gene3D" id="1.10.3090.10">
    <property type="entry name" value="cca-adding enzyme, domain 2"/>
    <property type="match status" value="1"/>
</dbReference>
<evidence type="ECO:0000259" key="5">
    <source>
        <dbReference type="Pfam" id="PF01743"/>
    </source>
</evidence>
<dbReference type="GO" id="GO:0003723">
    <property type="term" value="F:RNA binding"/>
    <property type="evidence" value="ECO:0007669"/>
    <property type="project" value="UniProtKB-KW"/>
</dbReference>
<evidence type="ECO:0000313" key="7">
    <source>
        <dbReference type="Proteomes" id="UP000054516"/>
    </source>
</evidence>
<dbReference type="Proteomes" id="UP000054516">
    <property type="component" value="Unassembled WGS sequence"/>
</dbReference>
<dbReference type="GO" id="GO:0001680">
    <property type="term" value="P:tRNA 3'-terminal CCA addition"/>
    <property type="evidence" value="ECO:0007669"/>
    <property type="project" value="UniProtKB-ARBA"/>
</dbReference>
<name>A0A1S7UI77_ROSNE</name>
<proteinExistence type="inferred from homology"/>
<protein>
    <submittedName>
        <fullName evidence="6">Putative tRNA nucleotidyltransferase</fullName>
    </submittedName>
</protein>
<accession>A0A1S7UI77</accession>
<comment type="similarity">
    <text evidence="1 4">Belongs to the tRNA nucleotidyltransferase/poly(A) polymerase family.</text>
</comment>
<dbReference type="SUPFAM" id="SSF81301">
    <property type="entry name" value="Nucleotidyltransferase"/>
    <property type="match status" value="1"/>
</dbReference>
<dbReference type="OrthoDB" id="445712at2759"/>
<evidence type="ECO:0000256" key="3">
    <source>
        <dbReference type="ARBA" id="ARBA00022884"/>
    </source>
</evidence>
<evidence type="ECO:0000256" key="4">
    <source>
        <dbReference type="RuleBase" id="RU003953"/>
    </source>
</evidence>
<dbReference type="Gene3D" id="3.30.460.10">
    <property type="entry name" value="Beta Polymerase, domain 2"/>
    <property type="match status" value="1"/>
</dbReference>
<dbReference type="OMA" id="WITGGWV"/>
<dbReference type="Pfam" id="PF01743">
    <property type="entry name" value="PolyA_pol"/>
    <property type="match status" value="1"/>
</dbReference>
<keyword evidence="3 4" id="KW-0694">RNA-binding</keyword>
<keyword evidence="7" id="KW-1185">Reference proteome</keyword>
<evidence type="ECO:0000256" key="2">
    <source>
        <dbReference type="ARBA" id="ARBA00022679"/>
    </source>
</evidence>
<sequence>MAPTASRIKVDTVRKELTAQEHKAIVLLPAEKLLRQFLLECAQHFPGLEIWITGGWVRDRLLGIPSSDLDLALNNVTGREFGKFLEKFSAEPEIESKYRLKADDLGIPSSKFTRFHVMERNADMSKKLETAGGKLFGLDVDLVNLRKEVYDGQSRTPDMEFGTPKEDAFRRDATVNAMFFHLGRQEVVDLTGRGLGDLAARIMTTPLDPRQTFMDDPLRVLRLIRVGTKLGFALHPEATRCMKENEIRRALDTIITRDRIGIELFKMMRDANAAVAFQHIFESNLYTPIFLRLDSPLLETLRAEFPILGLSASPPWPVTWPRAYQLLAYLLKDSSNLGNMVRSEENIDHLWVMAAYAPIAGLRRKMLGQAVQEATAALRLPTKISKVLQSALENFDSILAILDITATPSEEPRSRSLVGMALRSWGATWSTQVTYVMLAQAAYAPQTPTAAPAPPACGSRMDEFLLAGSPLGRFSAFADFVWDRGLRDAHRQRPLLNGNEIQRLFGLQKGGKYLKSALDGLMAWQFEHVDGQVADARAWLLGRREGLGIPFEGRESNTAT</sequence>
<dbReference type="PANTHER" id="PTHR13734:SF5">
    <property type="entry name" value="CCA TRNA NUCLEOTIDYLTRANSFERASE, MITOCHONDRIAL"/>
    <property type="match status" value="1"/>
</dbReference>
<organism evidence="6">
    <name type="scientific">Rosellinia necatrix</name>
    <name type="common">White root-rot fungus</name>
    <dbReference type="NCBI Taxonomy" id="77044"/>
    <lineage>
        <taxon>Eukaryota</taxon>
        <taxon>Fungi</taxon>
        <taxon>Dikarya</taxon>
        <taxon>Ascomycota</taxon>
        <taxon>Pezizomycotina</taxon>
        <taxon>Sordariomycetes</taxon>
        <taxon>Xylariomycetidae</taxon>
        <taxon>Xylariales</taxon>
        <taxon>Xylariaceae</taxon>
        <taxon>Rosellinia</taxon>
    </lineage>
</organism>
<dbReference type="PANTHER" id="PTHR13734">
    <property type="entry name" value="TRNA-NUCLEOTIDYLTRANSFERASE"/>
    <property type="match status" value="1"/>
</dbReference>
<dbReference type="EMBL" id="DF977446">
    <property type="protein sequence ID" value="GAP82933.1"/>
    <property type="molecule type" value="Genomic_DNA"/>
</dbReference>
<keyword evidence="2 4" id="KW-0808">Transferase</keyword>
<dbReference type="SUPFAM" id="SSF81891">
    <property type="entry name" value="Poly A polymerase C-terminal region-like"/>
    <property type="match status" value="1"/>
</dbReference>
<dbReference type="GO" id="GO:0052929">
    <property type="term" value="F:ATP:3'-cytidine-cytidine-tRNA adenylyltransferase activity"/>
    <property type="evidence" value="ECO:0007669"/>
    <property type="project" value="TreeGrafter"/>
</dbReference>
<gene>
    <name evidence="6" type="ORF">SAMD00023353_0104600</name>
</gene>
<dbReference type="InterPro" id="IPR043519">
    <property type="entry name" value="NT_sf"/>
</dbReference>
<dbReference type="GO" id="GO:0052927">
    <property type="term" value="F:CC tRNA cytidylyltransferase activity"/>
    <property type="evidence" value="ECO:0007669"/>
    <property type="project" value="TreeGrafter"/>
</dbReference>
<dbReference type="InterPro" id="IPR002646">
    <property type="entry name" value="PolA_pol_head_dom"/>
</dbReference>
<reference evidence="6" key="1">
    <citation type="submission" date="2016-03" db="EMBL/GenBank/DDBJ databases">
        <title>Draft genome sequence of Rosellinia necatrix.</title>
        <authorList>
            <person name="Kanematsu S."/>
        </authorList>
    </citation>
    <scope>NUCLEOTIDE SEQUENCE [LARGE SCALE GENOMIC DNA]</scope>
    <source>
        <strain evidence="6">W97</strain>
    </source>
</reference>
<dbReference type="STRING" id="77044.A0A1S7UI77"/>
<dbReference type="CDD" id="cd05398">
    <property type="entry name" value="NT_ClassII-CCAase"/>
    <property type="match status" value="1"/>
</dbReference>